<reference evidence="4" key="2">
    <citation type="submission" date="2025-08" db="UniProtKB">
        <authorList>
            <consortium name="Ensembl"/>
        </authorList>
    </citation>
    <scope>IDENTIFICATION</scope>
</reference>
<feature type="disulfide bond" evidence="2">
    <location>
        <begin position="121"/>
        <end position="126"/>
    </location>
</feature>
<sequence length="206" mass="22344">RKRIFEVYKPLNTFVSLVGLDVWSSRDLISVSSSADASLDAFINWRKTELVKRTKHDIAYLISATDFGEKTVGVSFIGTACSSRSAGVVRDHDTATALGATLAHEMGHSLGMHHDSSDCVCSAGSCIMAASLSWDIPRSFSYCSSNDYEQYLTSLSPICLLNKPDYNYTVAPADFLEGGEECNCGSLKVNEPPPLSVHLFVHLPAA</sequence>
<name>A0A667YDK2_9TELE</name>
<dbReference type="Ensembl" id="ENSMMDT00005019772.1">
    <property type="protein sequence ID" value="ENSMMDP00005019311.1"/>
    <property type="gene ID" value="ENSMMDG00005009578.1"/>
</dbReference>
<dbReference type="PANTHER" id="PTHR11905:SF32">
    <property type="entry name" value="DISINTEGRIN AND METALLOPROTEINASE DOMAIN-CONTAINING PROTEIN 28"/>
    <property type="match status" value="1"/>
</dbReference>
<evidence type="ECO:0000313" key="5">
    <source>
        <dbReference type="Proteomes" id="UP000472263"/>
    </source>
</evidence>
<evidence type="ECO:0000256" key="1">
    <source>
        <dbReference type="ARBA" id="ARBA00023157"/>
    </source>
</evidence>
<proteinExistence type="predicted"/>
<feature type="domain" description="Peptidase M12B" evidence="3">
    <location>
        <begin position="1"/>
        <end position="164"/>
    </location>
</feature>
<keyword evidence="1 2" id="KW-1015">Disulfide bond</keyword>
<reference evidence="4" key="1">
    <citation type="submission" date="2019-06" db="EMBL/GenBank/DDBJ databases">
        <authorList>
            <consortium name="Wellcome Sanger Institute Data Sharing"/>
        </authorList>
    </citation>
    <scope>NUCLEOTIDE SEQUENCE [LARGE SCALE GENOMIC DNA]</scope>
</reference>
<dbReference type="Proteomes" id="UP000472263">
    <property type="component" value="Chromosome 9"/>
</dbReference>
<feature type="disulfide bond" evidence="2">
    <location>
        <begin position="119"/>
        <end position="143"/>
    </location>
</feature>
<accession>A0A667YDK2</accession>
<organism evidence="4 5">
    <name type="scientific">Myripristis murdjan</name>
    <name type="common">pinecone soldierfish</name>
    <dbReference type="NCBI Taxonomy" id="586833"/>
    <lineage>
        <taxon>Eukaryota</taxon>
        <taxon>Metazoa</taxon>
        <taxon>Chordata</taxon>
        <taxon>Craniata</taxon>
        <taxon>Vertebrata</taxon>
        <taxon>Euteleostomi</taxon>
        <taxon>Actinopterygii</taxon>
        <taxon>Neopterygii</taxon>
        <taxon>Teleostei</taxon>
        <taxon>Neoteleostei</taxon>
        <taxon>Acanthomorphata</taxon>
        <taxon>Holocentriformes</taxon>
        <taxon>Holocentridae</taxon>
        <taxon>Myripristis</taxon>
    </lineage>
</organism>
<dbReference type="Pfam" id="PF01421">
    <property type="entry name" value="Reprolysin"/>
    <property type="match status" value="1"/>
</dbReference>
<feature type="active site" evidence="2">
    <location>
        <position position="105"/>
    </location>
</feature>
<dbReference type="GeneTree" id="ENSGT00940000156716"/>
<keyword evidence="2" id="KW-0479">Metal-binding</keyword>
<dbReference type="PANTHER" id="PTHR11905">
    <property type="entry name" value="ADAM A DISINTEGRIN AND METALLOPROTEASE DOMAIN"/>
    <property type="match status" value="1"/>
</dbReference>
<feature type="binding site" evidence="2">
    <location>
        <position position="114"/>
    </location>
    <ligand>
        <name>Zn(2+)</name>
        <dbReference type="ChEBI" id="CHEBI:29105"/>
        <note>catalytic</note>
    </ligand>
</feature>
<dbReference type="PROSITE" id="PS50215">
    <property type="entry name" value="ADAM_MEPRO"/>
    <property type="match status" value="1"/>
</dbReference>
<dbReference type="InterPro" id="IPR034027">
    <property type="entry name" value="Reprolysin_adamalysin"/>
</dbReference>
<dbReference type="InterPro" id="IPR024079">
    <property type="entry name" value="MetalloPept_cat_dom_sf"/>
</dbReference>
<dbReference type="AlphaFoldDB" id="A0A667YDK2"/>
<keyword evidence="2" id="KW-0862">Zinc</keyword>
<dbReference type="GO" id="GO:0006508">
    <property type="term" value="P:proteolysis"/>
    <property type="evidence" value="ECO:0007669"/>
    <property type="project" value="InterPro"/>
</dbReference>
<feature type="binding site" evidence="2">
    <location>
        <position position="108"/>
    </location>
    <ligand>
        <name>Zn(2+)</name>
        <dbReference type="ChEBI" id="CHEBI:29105"/>
        <note>catalytic</note>
    </ligand>
</feature>
<evidence type="ECO:0000259" key="3">
    <source>
        <dbReference type="PROSITE" id="PS50215"/>
    </source>
</evidence>
<evidence type="ECO:0000313" key="4">
    <source>
        <dbReference type="Ensembl" id="ENSMMDP00005019311.1"/>
    </source>
</evidence>
<dbReference type="GO" id="GO:0005886">
    <property type="term" value="C:plasma membrane"/>
    <property type="evidence" value="ECO:0007669"/>
    <property type="project" value="TreeGrafter"/>
</dbReference>
<dbReference type="FunFam" id="3.40.390.10:FF:000002">
    <property type="entry name" value="Disintegrin and metalloproteinase domain-containing protein 22"/>
    <property type="match status" value="1"/>
</dbReference>
<dbReference type="GO" id="GO:0046872">
    <property type="term" value="F:metal ion binding"/>
    <property type="evidence" value="ECO:0007669"/>
    <property type="project" value="UniProtKB-KW"/>
</dbReference>
<feature type="binding site" evidence="2">
    <location>
        <position position="104"/>
    </location>
    <ligand>
        <name>Zn(2+)</name>
        <dbReference type="ChEBI" id="CHEBI:29105"/>
        <note>catalytic</note>
    </ligand>
</feature>
<comment type="caution">
    <text evidence="2">Lacks conserved residue(s) required for the propagation of feature annotation.</text>
</comment>
<dbReference type="GO" id="GO:0004222">
    <property type="term" value="F:metalloendopeptidase activity"/>
    <property type="evidence" value="ECO:0007669"/>
    <property type="project" value="InterPro"/>
</dbReference>
<evidence type="ECO:0000256" key="2">
    <source>
        <dbReference type="PROSITE-ProRule" id="PRU00276"/>
    </source>
</evidence>
<keyword evidence="5" id="KW-1185">Reference proteome</keyword>
<reference evidence="4" key="3">
    <citation type="submission" date="2025-09" db="UniProtKB">
        <authorList>
            <consortium name="Ensembl"/>
        </authorList>
    </citation>
    <scope>IDENTIFICATION</scope>
</reference>
<dbReference type="SUPFAM" id="SSF55486">
    <property type="entry name" value="Metalloproteases ('zincins'), catalytic domain"/>
    <property type="match status" value="1"/>
</dbReference>
<protein>
    <recommendedName>
        <fullName evidence="3">Peptidase M12B domain-containing protein</fullName>
    </recommendedName>
</protein>
<dbReference type="CDD" id="cd04269">
    <property type="entry name" value="ZnMc_adamalysin_II_like"/>
    <property type="match status" value="1"/>
</dbReference>
<dbReference type="InterPro" id="IPR001590">
    <property type="entry name" value="Peptidase_M12B"/>
</dbReference>
<dbReference type="Gene3D" id="3.40.390.10">
    <property type="entry name" value="Collagenase (Catalytic Domain)"/>
    <property type="match status" value="1"/>
</dbReference>